<proteinExistence type="predicted"/>
<reference evidence="1 2" key="1">
    <citation type="submission" date="2016-02" db="EMBL/GenBank/DDBJ databases">
        <authorList>
            <consortium name="Pathogen Informatics"/>
        </authorList>
    </citation>
    <scope>NUCLEOTIDE SEQUENCE [LARGE SCALE GENOMIC DNA]</scope>
    <source>
        <strain evidence="1 2">LSS64</strain>
    </source>
</reference>
<protein>
    <submittedName>
        <fullName evidence="1">Phage protein</fullName>
    </submittedName>
</protein>
<organism evidence="1 2">
    <name type="scientific">Streptococcus suis</name>
    <dbReference type="NCBI Taxonomy" id="1307"/>
    <lineage>
        <taxon>Bacteria</taxon>
        <taxon>Bacillati</taxon>
        <taxon>Bacillota</taxon>
        <taxon>Bacilli</taxon>
        <taxon>Lactobacillales</taxon>
        <taxon>Streptococcaceae</taxon>
        <taxon>Streptococcus</taxon>
    </lineage>
</organism>
<dbReference type="EMBL" id="FIHM01000107">
    <property type="protein sequence ID" value="CYV80224.1"/>
    <property type="molecule type" value="Genomic_DNA"/>
</dbReference>
<sequence>MKKTAILKTPFTLETNKEKQSLKIVGYTHWKISAEFVKQEHQLSLDENGDMFEPEYRLVLEAEFPDKLILDGAYTAKEISKDIKEIQTLFEFIEENKKNLFDELGFHGVIL</sequence>
<accession>A0A0Z8H1Y3</accession>
<dbReference type="Proteomes" id="UP000074850">
    <property type="component" value="Unassembled WGS sequence"/>
</dbReference>
<evidence type="ECO:0000313" key="1">
    <source>
        <dbReference type="EMBL" id="CYV80224.1"/>
    </source>
</evidence>
<gene>
    <name evidence="1" type="ORF">ERS132426_02335</name>
</gene>
<evidence type="ECO:0000313" key="2">
    <source>
        <dbReference type="Proteomes" id="UP000074850"/>
    </source>
</evidence>
<dbReference type="AlphaFoldDB" id="A0A0Z8H1Y3"/>
<name>A0A0Z8H1Y3_STRSU</name>
<dbReference type="RefSeq" id="WP_024378025.1">
    <property type="nucleotide sequence ID" value="NZ_CEFC01000401.1"/>
</dbReference>